<proteinExistence type="predicted"/>
<evidence type="ECO:0000313" key="1">
    <source>
        <dbReference type="EMBL" id="SHJ79128.1"/>
    </source>
</evidence>
<reference evidence="2" key="1">
    <citation type="submission" date="2016-11" db="EMBL/GenBank/DDBJ databases">
        <authorList>
            <person name="Varghese N."/>
            <person name="Submissions S."/>
        </authorList>
    </citation>
    <scope>NUCLEOTIDE SEQUENCE [LARGE SCALE GENOMIC DNA]</scope>
    <source>
        <strain evidence="2">DSM 100564</strain>
    </source>
</reference>
<dbReference type="AlphaFoldDB" id="A0A1M6M6Q4"/>
<dbReference type="EMBL" id="FQZQ01000013">
    <property type="protein sequence ID" value="SHJ79128.1"/>
    <property type="molecule type" value="Genomic_DNA"/>
</dbReference>
<protein>
    <submittedName>
        <fullName evidence="1">Uncharacterized protein</fullName>
    </submittedName>
</protein>
<accession>A0A1M6M6Q4</accession>
<name>A0A1M6M6Q4_9RHOB</name>
<keyword evidence="2" id="KW-1185">Reference proteome</keyword>
<gene>
    <name evidence="1" type="ORF">SAMN05444000_11342</name>
</gene>
<dbReference type="RefSeq" id="WP_281248980.1">
    <property type="nucleotide sequence ID" value="NZ_FQZQ01000013.1"/>
</dbReference>
<organism evidence="1 2">
    <name type="scientific">Shimia gijangensis</name>
    <dbReference type="NCBI Taxonomy" id="1470563"/>
    <lineage>
        <taxon>Bacteria</taxon>
        <taxon>Pseudomonadati</taxon>
        <taxon>Pseudomonadota</taxon>
        <taxon>Alphaproteobacteria</taxon>
        <taxon>Rhodobacterales</taxon>
        <taxon>Roseobacteraceae</taxon>
    </lineage>
</organism>
<sequence length="43" mass="5031">MAFATQLPARFSNAFGVSAFFKGFFRAEHVPHWTEYLRDSHRV</sequence>
<dbReference type="Proteomes" id="UP000183982">
    <property type="component" value="Unassembled WGS sequence"/>
</dbReference>
<evidence type="ECO:0000313" key="2">
    <source>
        <dbReference type="Proteomes" id="UP000183982"/>
    </source>
</evidence>